<dbReference type="EMBL" id="VSSQ01025113">
    <property type="protein sequence ID" value="MPM73033.1"/>
    <property type="molecule type" value="Genomic_DNA"/>
</dbReference>
<sequence length="157" mass="18340">MYPYYKPVSDNRKLNKMIKKEFEKKRKEKKQEKQQRREHRKKSNASKSFEDMIAYVDEFGNITDTPPEPKKQEKVAIESIVISTPKKEEEEITPLTGKVDFFNSDRGFGFIKKTNSGEKYFFHINNAFASIEEGNTVTFDLERGKMGMNAVNITILE</sequence>
<dbReference type="Gene3D" id="2.40.50.140">
    <property type="entry name" value="Nucleic acid-binding proteins"/>
    <property type="match status" value="1"/>
</dbReference>
<dbReference type="Pfam" id="PF00313">
    <property type="entry name" value="CSD"/>
    <property type="match status" value="1"/>
</dbReference>
<accession>A0A645C914</accession>
<comment type="caution">
    <text evidence="3">The sequence shown here is derived from an EMBL/GenBank/DDBJ whole genome shotgun (WGS) entry which is preliminary data.</text>
</comment>
<reference evidence="3" key="1">
    <citation type="submission" date="2019-08" db="EMBL/GenBank/DDBJ databases">
        <authorList>
            <person name="Kucharzyk K."/>
            <person name="Murdoch R.W."/>
            <person name="Higgins S."/>
            <person name="Loffler F."/>
        </authorList>
    </citation>
    <scope>NUCLEOTIDE SEQUENCE</scope>
</reference>
<dbReference type="InterPro" id="IPR012340">
    <property type="entry name" value="NA-bd_OB-fold"/>
</dbReference>
<feature type="domain" description="CSD" evidence="2">
    <location>
        <begin position="94"/>
        <end position="155"/>
    </location>
</feature>
<dbReference type="InterPro" id="IPR002059">
    <property type="entry name" value="CSP_DNA-bd"/>
</dbReference>
<dbReference type="SUPFAM" id="SSF50249">
    <property type="entry name" value="Nucleic acid-binding proteins"/>
    <property type="match status" value="1"/>
</dbReference>
<dbReference type="InterPro" id="IPR011129">
    <property type="entry name" value="CSD"/>
</dbReference>
<dbReference type="PANTHER" id="PTHR11544">
    <property type="entry name" value="COLD SHOCK DOMAIN CONTAINING PROTEINS"/>
    <property type="match status" value="1"/>
</dbReference>
<name>A0A645C914_9ZZZZ</name>
<evidence type="ECO:0000313" key="3">
    <source>
        <dbReference type="EMBL" id="MPM73033.1"/>
    </source>
</evidence>
<dbReference type="PRINTS" id="PR00050">
    <property type="entry name" value="COLDSHOCK"/>
</dbReference>
<dbReference type="AlphaFoldDB" id="A0A645C914"/>
<organism evidence="3">
    <name type="scientific">bioreactor metagenome</name>
    <dbReference type="NCBI Taxonomy" id="1076179"/>
    <lineage>
        <taxon>unclassified sequences</taxon>
        <taxon>metagenomes</taxon>
        <taxon>ecological metagenomes</taxon>
    </lineage>
</organism>
<proteinExistence type="predicted"/>
<dbReference type="CDD" id="cd04458">
    <property type="entry name" value="CSP_CDS"/>
    <property type="match status" value="1"/>
</dbReference>
<dbReference type="PROSITE" id="PS51857">
    <property type="entry name" value="CSD_2"/>
    <property type="match status" value="1"/>
</dbReference>
<dbReference type="SMART" id="SM00357">
    <property type="entry name" value="CSP"/>
    <property type="match status" value="1"/>
</dbReference>
<feature type="compositionally biased region" description="Basic and acidic residues" evidence="1">
    <location>
        <begin position="23"/>
        <end position="35"/>
    </location>
</feature>
<dbReference type="GO" id="GO:0003676">
    <property type="term" value="F:nucleic acid binding"/>
    <property type="evidence" value="ECO:0007669"/>
    <property type="project" value="InterPro"/>
</dbReference>
<gene>
    <name evidence="3" type="ORF">SDC9_120009</name>
</gene>
<evidence type="ECO:0000256" key="1">
    <source>
        <dbReference type="SAM" id="MobiDB-lite"/>
    </source>
</evidence>
<feature type="region of interest" description="Disordered" evidence="1">
    <location>
        <begin position="23"/>
        <end position="49"/>
    </location>
</feature>
<protein>
    <recommendedName>
        <fullName evidence="2">CSD domain-containing protein</fullName>
    </recommendedName>
</protein>
<dbReference type="InterPro" id="IPR050181">
    <property type="entry name" value="Cold_shock_domain"/>
</dbReference>
<evidence type="ECO:0000259" key="2">
    <source>
        <dbReference type="PROSITE" id="PS51857"/>
    </source>
</evidence>